<protein>
    <recommendedName>
        <fullName evidence="7">AP2/ERF domain-containing protein</fullName>
    </recommendedName>
</protein>
<keyword evidence="4" id="KW-0804">Transcription</keyword>
<keyword evidence="5" id="KW-0539">Nucleus</keyword>
<dbReference type="AlphaFoldDB" id="A0A9Q0CDV8"/>
<evidence type="ECO:0000313" key="8">
    <source>
        <dbReference type="EMBL" id="KAJ1692091.1"/>
    </source>
</evidence>
<dbReference type="OrthoDB" id="1931494at2759"/>
<dbReference type="CDD" id="cd00018">
    <property type="entry name" value="AP2"/>
    <property type="match status" value="1"/>
</dbReference>
<keyword evidence="2" id="KW-0805">Transcription regulation</keyword>
<organism evidence="8 9">
    <name type="scientific">Rhynchospora breviuscula</name>
    <dbReference type="NCBI Taxonomy" id="2022672"/>
    <lineage>
        <taxon>Eukaryota</taxon>
        <taxon>Viridiplantae</taxon>
        <taxon>Streptophyta</taxon>
        <taxon>Embryophyta</taxon>
        <taxon>Tracheophyta</taxon>
        <taxon>Spermatophyta</taxon>
        <taxon>Magnoliopsida</taxon>
        <taxon>Liliopsida</taxon>
        <taxon>Poales</taxon>
        <taxon>Cyperaceae</taxon>
        <taxon>Cyperoideae</taxon>
        <taxon>Rhynchosporeae</taxon>
        <taxon>Rhynchospora</taxon>
    </lineage>
</organism>
<dbReference type="GO" id="GO:0005634">
    <property type="term" value="C:nucleus"/>
    <property type="evidence" value="ECO:0007669"/>
    <property type="project" value="UniProtKB-SubCell"/>
</dbReference>
<dbReference type="PRINTS" id="PR00367">
    <property type="entry name" value="ETHRSPELEMNT"/>
</dbReference>
<evidence type="ECO:0000256" key="4">
    <source>
        <dbReference type="ARBA" id="ARBA00023163"/>
    </source>
</evidence>
<dbReference type="Pfam" id="PF00847">
    <property type="entry name" value="AP2"/>
    <property type="match status" value="1"/>
</dbReference>
<dbReference type="EMBL" id="JAMQYH010000003">
    <property type="protein sequence ID" value="KAJ1692091.1"/>
    <property type="molecule type" value="Genomic_DNA"/>
</dbReference>
<dbReference type="GO" id="GO:0009873">
    <property type="term" value="P:ethylene-activated signaling pathway"/>
    <property type="evidence" value="ECO:0007669"/>
    <property type="project" value="InterPro"/>
</dbReference>
<sequence>MCGGALISDFVALTNGRDLSWRNIRPSQSQAVSDAHQLPSGSEKTKITLQDVAANAGGGVAKRPRGRKSNYRGIRRRPWGKWAAEIRDPRKGMRVWLGTFATAEEAARAYDEAARRIRGDKAKLNFPDNGLSGHGPMESSGESQSSSWSFEADMDMEEFLGIDIHIDGWDQGPFGSDGPQFNF</sequence>
<dbReference type="SUPFAM" id="SSF54171">
    <property type="entry name" value="DNA-binding domain"/>
    <property type="match status" value="1"/>
</dbReference>
<evidence type="ECO:0000256" key="5">
    <source>
        <dbReference type="ARBA" id="ARBA00023242"/>
    </source>
</evidence>
<proteinExistence type="predicted"/>
<feature type="domain" description="AP2/ERF" evidence="7">
    <location>
        <begin position="70"/>
        <end position="127"/>
    </location>
</feature>
<evidence type="ECO:0000313" key="9">
    <source>
        <dbReference type="Proteomes" id="UP001151287"/>
    </source>
</evidence>
<comment type="subcellular location">
    <subcellularLocation>
        <location evidence="1">Nucleus</location>
    </subcellularLocation>
</comment>
<evidence type="ECO:0000256" key="6">
    <source>
        <dbReference type="SAM" id="MobiDB-lite"/>
    </source>
</evidence>
<dbReference type="FunFam" id="3.30.730.10:FF:000001">
    <property type="entry name" value="Ethylene-responsive transcription factor 2"/>
    <property type="match status" value="1"/>
</dbReference>
<name>A0A9Q0CDV8_9POAL</name>
<keyword evidence="9" id="KW-1185">Reference proteome</keyword>
<evidence type="ECO:0000256" key="3">
    <source>
        <dbReference type="ARBA" id="ARBA00023125"/>
    </source>
</evidence>
<dbReference type="Gene3D" id="3.30.730.10">
    <property type="entry name" value="AP2/ERF domain"/>
    <property type="match status" value="1"/>
</dbReference>
<keyword evidence="3" id="KW-0238">DNA-binding</keyword>
<dbReference type="GO" id="GO:0003700">
    <property type="term" value="F:DNA-binding transcription factor activity"/>
    <property type="evidence" value="ECO:0007669"/>
    <property type="project" value="InterPro"/>
</dbReference>
<evidence type="ECO:0000256" key="2">
    <source>
        <dbReference type="ARBA" id="ARBA00023015"/>
    </source>
</evidence>
<feature type="compositionally biased region" description="Low complexity" evidence="6">
    <location>
        <begin position="138"/>
        <end position="148"/>
    </location>
</feature>
<feature type="region of interest" description="Disordered" evidence="6">
    <location>
        <begin position="125"/>
        <end position="148"/>
    </location>
</feature>
<dbReference type="PANTHER" id="PTHR31190">
    <property type="entry name" value="DNA-BINDING DOMAIN"/>
    <property type="match status" value="1"/>
</dbReference>
<comment type="caution">
    <text evidence="8">The sequence shown here is derived from an EMBL/GenBank/DDBJ whole genome shotgun (WGS) entry which is preliminary data.</text>
</comment>
<dbReference type="InterPro" id="IPR001471">
    <property type="entry name" value="AP2/ERF_dom"/>
</dbReference>
<dbReference type="InterPro" id="IPR016177">
    <property type="entry name" value="DNA-bd_dom_sf"/>
</dbReference>
<dbReference type="SMART" id="SM00380">
    <property type="entry name" value="AP2"/>
    <property type="match status" value="1"/>
</dbReference>
<evidence type="ECO:0000256" key="1">
    <source>
        <dbReference type="ARBA" id="ARBA00004123"/>
    </source>
</evidence>
<gene>
    <name evidence="8" type="ORF">LUZ63_008789</name>
</gene>
<dbReference type="Proteomes" id="UP001151287">
    <property type="component" value="Unassembled WGS sequence"/>
</dbReference>
<reference evidence="8" key="1">
    <citation type="journal article" date="2022" name="Cell">
        <title>Repeat-based holocentromeres influence genome architecture and karyotype evolution.</title>
        <authorList>
            <person name="Hofstatter P.G."/>
            <person name="Thangavel G."/>
            <person name="Lux T."/>
            <person name="Neumann P."/>
            <person name="Vondrak T."/>
            <person name="Novak P."/>
            <person name="Zhang M."/>
            <person name="Costa L."/>
            <person name="Castellani M."/>
            <person name="Scott A."/>
            <person name="Toegelov H."/>
            <person name="Fuchs J."/>
            <person name="Mata-Sucre Y."/>
            <person name="Dias Y."/>
            <person name="Vanzela A.L.L."/>
            <person name="Huettel B."/>
            <person name="Almeida C.C.S."/>
            <person name="Simkova H."/>
            <person name="Souza G."/>
            <person name="Pedrosa-Harand A."/>
            <person name="Macas J."/>
            <person name="Mayer K.F.X."/>
            <person name="Houben A."/>
            <person name="Marques A."/>
        </authorList>
    </citation>
    <scope>NUCLEOTIDE SEQUENCE</scope>
    <source>
        <strain evidence="8">RhyBre1mFocal</strain>
    </source>
</reference>
<dbReference type="InterPro" id="IPR044808">
    <property type="entry name" value="ERF_plant"/>
</dbReference>
<dbReference type="GO" id="GO:0003677">
    <property type="term" value="F:DNA binding"/>
    <property type="evidence" value="ECO:0007669"/>
    <property type="project" value="UniProtKB-KW"/>
</dbReference>
<dbReference type="PANTHER" id="PTHR31190:SF142">
    <property type="entry name" value="ETHYLENE-RESPONSIVE TRANSCRIPTION FACTOR RAP2-3"/>
    <property type="match status" value="1"/>
</dbReference>
<dbReference type="InterPro" id="IPR036955">
    <property type="entry name" value="AP2/ERF_dom_sf"/>
</dbReference>
<accession>A0A9Q0CDV8</accession>
<evidence type="ECO:0000259" key="7">
    <source>
        <dbReference type="PROSITE" id="PS51032"/>
    </source>
</evidence>
<dbReference type="PROSITE" id="PS51032">
    <property type="entry name" value="AP2_ERF"/>
    <property type="match status" value="1"/>
</dbReference>